<dbReference type="EC" id="5.1.1.11" evidence="5"/>
<keyword evidence="2" id="KW-0596">Phosphopantetheine</keyword>
<dbReference type="InterPro" id="IPR001031">
    <property type="entry name" value="Thioesterase"/>
</dbReference>
<dbReference type="PANTHER" id="PTHR45527">
    <property type="entry name" value="NONRIBOSOMAL PEPTIDE SYNTHETASE"/>
    <property type="match status" value="1"/>
</dbReference>
<dbReference type="GO" id="GO:0031177">
    <property type="term" value="F:phosphopantetheine binding"/>
    <property type="evidence" value="ECO:0007669"/>
    <property type="project" value="InterPro"/>
</dbReference>
<dbReference type="CDD" id="cd19531">
    <property type="entry name" value="LCL_NRPS-like"/>
    <property type="match status" value="2"/>
</dbReference>
<dbReference type="EMBL" id="FN667742">
    <property type="protein sequence ID" value="CBJ90523.1"/>
    <property type="molecule type" value="Genomic_DNA"/>
</dbReference>
<reference evidence="5 6" key="1">
    <citation type="journal article" date="2011" name="PLoS ONE">
        <title>The entomopathogenic bacterial endosymbionts xenorhabdus and photorhabdus: convergent lifestyles from divergent genomes.</title>
        <authorList>
            <person name="Chaston J.M."/>
            <person name="Suen G."/>
            <person name="Tucker S.L."/>
            <person name="Andersen A.W."/>
            <person name="Bhasin A."/>
            <person name="Bode E."/>
            <person name="Bode H.B."/>
            <person name="Brachmann A.O."/>
            <person name="Cowles C.E."/>
            <person name="Cowles K.N."/>
            <person name="Darby C."/>
            <person name="de Leon L."/>
            <person name="Drace K."/>
            <person name="Du Z."/>
            <person name="Givaudan A."/>
            <person name="Herbert Tran E.E."/>
            <person name="Jewell K.A."/>
            <person name="Knack J.J."/>
            <person name="Krasomil-Osterfeld K.C."/>
            <person name="Kukor R."/>
            <person name="Lanois A."/>
            <person name="Latreille P."/>
            <person name="Leimgruber N.K."/>
            <person name="Lipke C.M."/>
            <person name="Liu R."/>
            <person name="Lu X."/>
            <person name="Martens E.C."/>
            <person name="Marri P.R."/>
            <person name="Medigue C."/>
            <person name="Menard M.L."/>
            <person name="Miller N.M."/>
            <person name="Morales-Soto N."/>
            <person name="Norton S."/>
            <person name="Ogier J.C."/>
            <person name="Orchard S.S."/>
            <person name="Park D."/>
            <person name="Park Y."/>
            <person name="Qurollo B.A."/>
            <person name="Sugar D.R."/>
            <person name="Richards G.R."/>
            <person name="Rouy Z."/>
            <person name="Slominski B."/>
            <person name="Slominski K."/>
            <person name="Snyder H."/>
            <person name="Tjaden B.C."/>
            <person name="van der Hoeven R."/>
            <person name="Welch R.D."/>
            <person name="Wheeler C."/>
            <person name="Xiang B."/>
            <person name="Barbazuk B."/>
            <person name="Gaudriault S."/>
            <person name="Goodner B."/>
            <person name="Slater S.C."/>
            <person name="Forst S."/>
            <person name="Goldman B.S."/>
            <person name="Goodrich-Blair H."/>
        </authorList>
    </citation>
    <scope>NUCLEOTIDE SEQUENCE [LARGE SCALE GENOMIC DNA]</scope>
    <source>
        <strain evidence="6">ATCC 19061 / DSM 3370 / CCUG 14189 / LMG 1036 / NCIMB 9965 / AN6</strain>
    </source>
</reference>
<dbReference type="Proteomes" id="UP000008075">
    <property type="component" value="Chromosome"/>
</dbReference>
<dbReference type="Pfam" id="PF00550">
    <property type="entry name" value="PP-binding"/>
    <property type="match status" value="3"/>
</dbReference>
<dbReference type="FunFam" id="1.10.1200.10:FF:000005">
    <property type="entry name" value="Nonribosomal peptide synthetase 1"/>
    <property type="match status" value="2"/>
</dbReference>
<dbReference type="STRING" id="406817.XNC1_2464"/>
<dbReference type="Pfam" id="PF18563">
    <property type="entry name" value="TubC_N"/>
    <property type="match status" value="1"/>
</dbReference>
<dbReference type="CDD" id="cd05930">
    <property type="entry name" value="A_NRPS"/>
    <property type="match status" value="3"/>
</dbReference>
<dbReference type="SMART" id="SM00823">
    <property type="entry name" value="PKS_PP"/>
    <property type="match status" value="2"/>
</dbReference>
<dbReference type="PROSITE" id="PS00012">
    <property type="entry name" value="PHOSPHOPANTETHEINE"/>
    <property type="match status" value="2"/>
</dbReference>
<feature type="domain" description="Carrier" evidence="4">
    <location>
        <begin position="2109"/>
        <end position="2183"/>
    </location>
</feature>
<name>D3VGT7_XENNA</name>
<dbReference type="Pfam" id="PF00975">
    <property type="entry name" value="Thioesterase"/>
    <property type="match status" value="1"/>
</dbReference>
<evidence type="ECO:0000313" key="6">
    <source>
        <dbReference type="Proteomes" id="UP000008075"/>
    </source>
</evidence>
<dbReference type="InterPro" id="IPR044894">
    <property type="entry name" value="TubC_N_sf"/>
</dbReference>
<dbReference type="Gene3D" id="1.10.1200.10">
    <property type="entry name" value="ACP-like"/>
    <property type="match status" value="3"/>
</dbReference>
<dbReference type="PROSITE" id="PS50075">
    <property type="entry name" value="CARRIER"/>
    <property type="match status" value="3"/>
</dbReference>
<dbReference type="RefSeq" id="WP_013184461.1">
    <property type="nucleotide sequence ID" value="NC_014228.1"/>
</dbReference>
<dbReference type="FunFam" id="3.40.50.980:FF:000001">
    <property type="entry name" value="Non-ribosomal peptide synthetase"/>
    <property type="match status" value="2"/>
</dbReference>
<keyword evidence="6" id="KW-1185">Reference proteome</keyword>
<dbReference type="PROSITE" id="PS00455">
    <property type="entry name" value="AMP_BINDING"/>
    <property type="match status" value="3"/>
</dbReference>
<dbReference type="SUPFAM" id="SSF56801">
    <property type="entry name" value="Acetyl-CoA synthetase-like"/>
    <property type="match status" value="3"/>
</dbReference>
<evidence type="ECO:0000256" key="1">
    <source>
        <dbReference type="ARBA" id="ARBA00001957"/>
    </source>
</evidence>
<dbReference type="GO" id="GO:0043041">
    <property type="term" value="P:amino acid activation for nonribosomal peptide biosynthetic process"/>
    <property type="evidence" value="ECO:0007669"/>
    <property type="project" value="TreeGrafter"/>
</dbReference>
<dbReference type="Gene3D" id="1.10.10.1830">
    <property type="entry name" value="Non-ribosomal peptide synthase, adenylation domain"/>
    <property type="match status" value="1"/>
</dbReference>
<dbReference type="Gene3D" id="3.30.300.30">
    <property type="match status" value="3"/>
</dbReference>
<dbReference type="GO" id="GO:0044550">
    <property type="term" value="P:secondary metabolite biosynthetic process"/>
    <property type="evidence" value="ECO:0007669"/>
    <property type="project" value="TreeGrafter"/>
</dbReference>
<dbReference type="InterPro" id="IPR020845">
    <property type="entry name" value="AMP-binding_CS"/>
</dbReference>
<dbReference type="InterPro" id="IPR045851">
    <property type="entry name" value="AMP-bd_C_sf"/>
</dbReference>
<dbReference type="EC" id="6.2.1.26" evidence="5"/>
<proteinExistence type="predicted"/>
<dbReference type="InterPro" id="IPR001242">
    <property type="entry name" value="Condensation_dom"/>
</dbReference>
<dbReference type="FunFam" id="3.30.300.30:FF:000015">
    <property type="entry name" value="Nonribosomal peptide synthase SidD"/>
    <property type="match status" value="1"/>
</dbReference>
<feature type="domain" description="Carrier" evidence="4">
    <location>
        <begin position="3178"/>
        <end position="3255"/>
    </location>
</feature>
<comment type="cofactor">
    <cofactor evidence="1">
        <name>pantetheine 4'-phosphate</name>
        <dbReference type="ChEBI" id="CHEBI:47942"/>
    </cofactor>
</comment>
<dbReference type="InterPro" id="IPR020806">
    <property type="entry name" value="PKS_PP-bd"/>
</dbReference>
<dbReference type="GO" id="GO:0047462">
    <property type="term" value="F:phenylalanine racemase (ATP-hydrolyzing) activity"/>
    <property type="evidence" value="ECO:0007669"/>
    <property type="project" value="UniProtKB-EC"/>
</dbReference>
<dbReference type="SUPFAM" id="SSF53474">
    <property type="entry name" value="alpha/beta-Hydrolases"/>
    <property type="match status" value="1"/>
</dbReference>
<dbReference type="NCBIfam" id="NF003417">
    <property type="entry name" value="PRK04813.1"/>
    <property type="match status" value="3"/>
</dbReference>
<dbReference type="NCBIfam" id="TIGR01733">
    <property type="entry name" value="AA-adenyl-dom"/>
    <property type="match status" value="3"/>
</dbReference>
<dbReference type="eggNOG" id="COG3319">
    <property type="taxonomic scope" value="Bacteria"/>
</dbReference>
<dbReference type="InterPro" id="IPR042099">
    <property type="entry name" value="ANL_N_sf"/>
</dbReference>
<dbReference type="SUPFAM" id="SSF52777">
    <property type="entry name" value="CoA-dependent acyltransferases"/>
    <property type="match status" value="6"/>
</dbReference>
<accession>D3VGT7</accession>
<dbReference type="GO" id="GO:0005737">
    <property type="term" value="C:cytoplasm"/>
    <property type="evidence" value="ECO:0007669"/>
    <property type="project" value="TreeGrafter"/>
</dbReference>
<sequence>MNIAAFLADLKQQDIIVYLESDSLKLNAPKGAVSQDMLTELKAHKADIIVYLQGQQSNPLPIKKADRALTRLPLSFAQQRLWFIDQLFGSSEHYNMATVLEVSGAFDLIIAEKVMQHIVERHEILRSVYREDQGEIWQEIQPDVKVNINVRHLTCEPAGLKAVFYQCVSAPFDLQKDLMIRIDFFTTDTQQQFLIINLHHIAGDGFSFSLLMEEFVTRYREIKQNLPESLPPLPVQYADYAYTQQLWVADGIFDAQLDYWQQKLAGIPAIHQFPLDFQRPEKQTNNGVKTQFRLEKHASAMLRKHAGDASATLFMLLHAAFSVFIARYSQQTDIVIGTPATNRKQKELQSLIGLFVNTLALRTEYQGNIDFMQFLQHVKQVNIEAQMNQDLPFDVLVEKLTVSRNIAYSPLFQFMFTMDMNETSKSRLDDMVFTSVSSGEAFSKFDLELDAIDDGDTILFEVVYNSSLFHESTIARLLKSFEILLIDIAQAPYKTLDALALLDENEKRRLGQQLAIPSSVATTTESVQCQFERQAEQNADATALIWQVAGENQTLTYCELNQRANRLAHHLTEQGVKPGNIVALCLPRSPEMIISILAVLKAGAAYTPIDIDNPQSRIQHIIVDCQPVIVVTNNLYADKFVGLNVVVELLSPETERYSETASDNPNINHSLDELAYIMYTSGSTGKPKGVMVEHMQLSHFVAAALAMYSVKPDDNVLQFSSFAFDISVEECFVTLCAGATLVLRNDDWLNSADLFWQQCGQHNITVTSLPTAFWHQVSSGGAVVPDTLRLVIVGGEAINAEIVRHWFASGNRPPVMNTYGPTETTVLASHYLIESALQIERSVPIGRVCGHVKAYIVDEHLDLVPQGVIGELVIGGKGVSRGYLNRPEEQQRSFIQVAFFDGEAERLYRTGDLVRFNVDGEIEYIGRKDSQIKIRGFRIEPGEIENQLIAIDGVKQAIVAARECNGNKQLIAYYVADVPLEPAALKKQLSQVLPEYMLPNAFISLAVIPMTLNGKVDHKALLNLNIEAQELLPEGYSLPQGELEQQLAEMWQQLLGQPKVSRTDNFFRLGGHSLLAIKLVSEIQQALAIQISVRAVFESQTLAEFAQLIAEQQIKNDYVAIAPIIPVAKTERFPLSFAQQRLWFIDQLDGQTPQYNMPLVLTAKGDFNPAIAEQAINIIVQRHQVLRTVYRHDTDGAWQEVLDKATVKLTRADYQNIEEKSRQQQVQEFIQQHTEQAFDLANDVMLRIAYLKMSEDQGVIIFNMHHIASDGWSIKVLVDEFVNLYNQLQEGKQQPVLPPLPIQYRDYAVWQRQQLQGETLQTDLNYWLTQLNELPPVHDLLLDYSRPLQLGSRGGLVEFRADKPLLTGLKSLAGQCNTSLFVVLHTAFTLLLARHSQSKDIVVGTPVANRLQAEVEPLIGFFVNMLVLRTHYQPDLTLTEYLSYIRQVNIDAQAHQSLPFELLVEKMQPERSASYSPLFQIVFSMDTNESRALQLSHVEFESLEREHVTAQFDLALDASEDENGLDFSFEYNCELFERSTITQFSQRFLTLLSALVNDQYQTAPLAKLPVLTEQERQYLLIDINDNRQPYPVDKCIHSLFEAQVERCPEQIAVIDGERHLTYRQVNAQANQIAHFLLNKGYTPNVFIAVCMERTADSVMAVLGILKAGLAYVPFDTDLPAPRIEYLLQDSGTPLIVVDDIQRLPAAVDPAYEVWRLDEILSQSQIDTNIAVTQNHSTATHLAYMTYTSGTTGHPKGVMVEHTAMIGRLYGWDAVFGLFQKPPTILQMAGLAVDIFLGDIVKSLTTGGRLVICRKSDLITTDVLYQLIEQQHVTFGDFVPVILRNLLDYAEQNKVQLNSLRTILVGSEAWYGRDLSRLQKRIHTDARCFNIYGQTESVIDASYSEVTHITLSDDAYVPIGTPFANTHIYILDAYGEPVPMGVAGEITVGGPGLARGYNNNNELTQQKFVKDTLSGRSGYIYHTGDQARWQSDGTLAFLGRSDDQIKLRGFRIELAEINAKLRALPDVQDAIATVREIEPGNKQIIAYLQTPQPFLVEQFREQLRHQLPHYMIPSAFVCLDVFPVSITGKVDKEKLPAPEAGAFARTEYVAPENDLERTLASIFEVVLQQEKVGRYDNFFALGGDSILIVRVVAMAKQAGLALSVKDILAYQSIHEITQQLPDLNRRNIASKEAYHAFSLLTDDERAALTDLSTLDDVYPLSSLQMGSIYHQLKDESYHIVEHYAINAEWNEQAFYQVFNAIVQRHELLRVAYNFKLGRALQYVRKTVALPIVLNDWRNLSAQEFEHQLGYCLEQENNHFFVEDELMWRVNVLIDAGNTFVLVLSHQHAILDGWSVANLTVEFMGNYLSVSSGGAVPLRADLPHYGEYIAEELAAIDSPEQKTYWQHIANAAVLPDWTGKESTQHYASRLELSYLHDDLQQLAGRLNVPLRTLLLAVHVYVLAKVNGTDSITSSVVSHGRLEVEGAEACLGLFLNTPPVNANIDQQTWASLIQQLTEYNTASWPYRHYPVAMMQEVFKCDYSGALFNYVDFHVADELQATQDAESEQIYEHEHEHEYERVDYGYDLVCHHSSASGFLALQLALTQSVFKAHQVSQILAYYETAIKSMLVSQHHRLAHTDYLAPGQIQHLYQLAHNQSAIAYDCPSLTRLFASTVRRLPDEVALSGAWGNMSYQQLALSVDKLAAFLTARGIGINDTVGIYLSGSPEVVISVLAILQANATFVPLSTDYPTERITHIINDADIQLIVSRRSESGTLPVDEQHIVMVDEIEPVDAAVVQEVTLPAQERIAYIMYTSGSTGTPKGIKVSHHNLLSYYDAIKRCYPTNSAHTVLQIANIGFDIFIEELMLSVFAGGRLVLENNKTTYSAQQLCQIIDAQKVTLISVPTALWHEWTYQLTADDVELIVNHLKVCIVGGEAMRVELLALWQQKTQGKIRLFNTYGPTETTIVATAIEVTRLDTLTNAVVPIGRPLAHCQTYVLDSLGGLVPFGVIGELYIAGDALSLGYINKPEQNAAQFVELAVLPEKKIRLYKTGDRVYWNDEGELIYVGRSDNQVKIRGFRIETREIESALSSIDGVVTSIVRVTVDSTGEKQLCAWLVMPENTATDTVILSVKEQLKTRLPEYMVPALYAVMAAIPTTTNGKVDFTALPEPKPCLVRGSDRIAETEVEKQLMQLCAEALKLPLDMVSLTASFMEMGGNSLTLLRFLHQIQQTFTVVINVADIMTANNLAMLALTIECKQRQQTEQANQGDNTVAEEEIKLVSLGHAQTPLFLVPGAGASASSFTDLAREIEPDYCIQVFDAGSLFLQAETPSVKTLAERYAALLVQDYPQEHYRLVGDCVGACVAFEVALALENKGKTVDVTAIDSFLTAYEPEPYTREEIDEVKEQLAGNIEGHALENFIRAYKCYSMMVCNYIPSARLKGKMTFIYCESSIQLRAEKEKIITSLQDYVTQTITCGMVSGDHYSVLKPGAVETLAEAILLQRYQPEPSFQKSNLTYQELLDVVQYRADIYRPATDINHYSRVKISQVGSWIIEIMGGSVQVDFNANDVICAQYDFQSEIEINIDSLINCVTSEKSAAAIAKEILDNKIQIQRGEEIHHLLWIVFGITEMDEIFFWIEKQSRHNNE</sequence>
<gene>
    <name evidence="5" type="ordered locus">XNC1_2464</name>
</gene>
<dbReference type="InterPro" id="IPR006162">
    <property type="entry name" value="Ppantetheine_attach_site"/>
</dbReference>
<evidence type="ECO:0000256" key="3">
    <source>
        <dbReference type="ARBA" id="ARBA00022553"/>
    </source>
</evidence>
<evidence type="ECO:0000313" key="5">
    <source>
        <dbReference type="EMBL" id="CBJ90523.1"/>
    </source>
</evidence>
<dbReference type="PANTHER" id="PTHR45527:SF1">
    <property type="entry name" value="FATTY ACID SYNTHASE"/>
    <property type="match status" value="1"/>
</dbReference>
<keyword evidence="5" id="KW-0436">Ligase</keyword>
<protein>
    <submittedName>
        <fullName evidence="5">Phenylalanine racemase (ATP-hydrolyzing)</fullName>
        <ecNumber evidence="5">5.1.1.11</ecNumber>
        <ecNumber evidence="5">6.2.1.26</ecNumber>
    </submittedName>
</protein>
<dbReference type="Gene3D" id="3.40.50.12780">
    <property type="entry name" value="N-terminal domain of ligase-like"/>
    <property type="match status" value="1"/>
</dbReference>
<dbReference type="Gene3D" id="2.30.38.10">
    <property type="entry name" value="Luciferase, Domain 3"/>
    <property type="match status" value="2"/>
</dbReference>
<dbReference type="InterPro" id="IPR000873">
    <property type="entry name" value="AMP-dep_synth/lig_dom"/>
</dbReference>
<dbReference type="HOGENOM" id="CLU_000022_11_5_6"/>
<evidence type="ECO:0000259" key="4">
    <source>
        <dbReference type="PROSITE" id="PS50075"/>
    </source>
</evidence>
<dbReference type="InterPro" id="IPR029058">
    <property type="entry name" value="AB_hydrolase_fold"/>
</dbReference>
<dbReference type="InterPro" id="IPR041464">
    <property type="entry name" value="TubC_N"/>
</dbReference>
<dbReference type="GO" id="GO:0008756">
    <property type="term" value="F:o-succinylbenzoate-CoA ligase activity"/>
    <property type="evidence" value="ECO:0007669"/>
    <property type="project" value="UniProtKB-EC"/>
</dbReference>
<dbReference type="Gene3D" id="3.30.559.30">
    <property type="entry name" value="Nonribosomal peptide synthetase, condensation domain"/>
    <property type="match status" value="3"/>
</dbReference>
<organism evidence="5 6">
    <name type="scientific">Xenorhabdus nematophila (strain ATCC 19061 / DSM 3370 / CCUG 14189 / LMG 1036 / NCIMB 9965 / AN6)</name>
    <dbReference type="NCBI Taxonomy" id="406817"/>
    <lineage>
        <taxon>Bacteria</taxon>
        <taxon>Pseudomonadati</taxon>
        <taxon>Pseudomonadota</taxon>
        <taxon>Gammaproteobacteria</taxon>
        <taxon>Enterobacterales</taxon>
        <taxon>Morganellaceae</taxon>
        <taxon>Xenorhabdus</taxon>
    </lineage>
</organism>
<dbReference type="eggNOG" id="COG1020">
    <property type="taxonomic scope" value="Bacteria"/>
</dbReference>
<dbReference type="KEGG" id="xne:XNC1_2464"/>
<dbReference type="Gene3D" id="3.40.50.980">
    <property type="match status" value="4"/>
</dbReference>
<evidence type="ECO:0000256" key="2">
    <source>
        <dbReference type="ARBA" id="ARBA00022450"/>
    </source>
</evidence>
<dbReference type="InterPro" id="IPR009081">
    <property type="entry name" value="PP-bd_ACP"/>
</dbReference>
<dbReference type="InterPro" id="IPR023213">
    <property type="entry name" value="CAT-like_dom_sf"/>
</dbReference>
<dbReference type="Pfam" id="PF00501">
    <property type="entry name" value="AMP-binding"/>
    <property type="match status" value="3"/>
</dbReference>
<dbReference type="InterPro" id="IPR010071">
    <property type="entry name" value="AA_adenyl_dom"/>
</dbReference>
<dbReference type="Gene3D" id="3.30.559.10">
    <property type="entry name" value="Chloramphenicol acetyltransferase-like domain"/>
    <property type="match status" value="3"/>
</dbReference>
<keyword evidence="3" id="KW-0597">Phosphoprotein</keyword>
<dbReference type="Pfam" id="PF00668">
    <property type="entry name" value="Condensation"/>
    <property type="match status" value="3"/>
</dbReference>
<feature type="domain" description="Carrier" evidence="4">
    <location>
        <begin position="1038"/>
        <end position="1113"/>
    </location>
</feature>
<keyword evidence="5" id="KW-0413">Isomerase</keyword>
<dbReference type="FunFam" id="3.40.50.12780:FF:000012">
    <property type="entry name" value="Non-ribosomal peptide synthetase"/>
    <property type="match status" value="1"/>
</dbReference>
<dbReference type="Gene3D" id="3.40.50.1820">
    <property type="entry name" value="alpha/beta hydrolase"/>
    <property type="match status" value="1"/>
</dbReference>
<dbReference type="InterPro" id="IPR036736">
    <property type="entry name" value="ACP-like_sf"/>
</dbReference>
<dbReference type="SUPFAM" id="SSF47336">
    <property type="entry name" value="ACP-like"/>
    <property type="match status" value="3"/>
</dbReference>
<dbReference type="GeneID" id="24904463"/>